<dbReference type="EMBL" id="FR824184">
    <property type="protein sequence ID" value="CCA21953.1"/>
    <property type="molecule type" value="Genomic_DNA"/>
</dbReference>
<dbReference type="PANTHER" id="PTHR13601:SF2">
    <property type="entry name" value="GAMETOGENETIN-BINDING PROTEIN 2"/>
    <property type="match status" value="1"/>
</dbReference>
<protein>
    <submittedName>
        <fullName evidence="2">Uncharacterized protein AlNc14C139G7184</fullName>
    </submittedName>
</protein>
<reference evidence="2" key="2">
    <citation type="submission" date="2011-02" db="EMBL/GenBank/DDBJ databases">
        <authorList>
            <person name="MacLean D."/>
        </authorList>
    </citation>
    <scope>NUCLEOTIDE SEQUENCE</scope>
</reference>
<evidence type="ECO:0000313" key="2">
    <source>
        <dbReference type="EMBL" id="CCA21953.1"/>
    </source>
</evidence>
<evidence type="ECO:0000256" key="1">
    <source>
        <dbReference type="SAM" id="MobiDB-lite"/>
    </source>
</evidence>
<proteinExistence type="predicted"/>
<feature type="compositionally biased region" description="Basic residues" evidence="1">
    <location>
        <begin position="417"/>
        <end position="438"/>
    </location>
</feature>
<reference evidence="2" key="1">
    <citation type="journal article" date="2011" name="PLoS Biol.">
        <title>Gene gain and loss during evolution of obligate parasitism in the white rust pathogen of Arabidopsis thaliana.</title>
        <authorList>
            <person name="Kemen E."/>
            <person name="Gardiner A."/>
            <person name="Schultz-Larsen T."/>
            <person name="Kemen A.C."/>
            <person name="Balmuth A.L."/>
            <person name="Robert-Seilaniantz A."/>
            <person name="Bailey K."/>
            <person name="Holub E."/>
            <person name="Studholme D.J."/>
            <person name="Maclean D."/>
            <person name="Jones J.D."/>
        </authorList>
    </citation>
    <scope>NUCLEOTIDE SEQUENCE</scope>
</reference>
<gene>
    <name evidence="2" type="primary">AlNc14C139G7184</name>
    <name evidence="2" type="ORF">ALNC14_080960</name>
</gene>
<dbReference type="AlphaFoldDB" id="F0WKZ4"/>
<dbReference type="GO" id="GO:0005634">
    <property type="term" value="C:nucleus"/>
    <property type="evidence" value="ECO:0007669"/>
    <property type="project" value="TreeGrafter"/>
</dbReference>
<dbReference type="PANTHER" id="PTHR13601">
    <property type="entry name" value="GAMETOGENETIN-BINDING PROTEIN 2"/>
    <property type="match status" value="1"/>
</dbReference>
<organism evidence="2">
    <name type="scientific">Albugo laibachii Nc14</name>
    <dbReference type="NCBI Taxonomy" id="890382"/>
    <lineage>
        <taxon>Eukaryota</taxon>
        <taxon>Sar</taxon>
        <taxon>Stramenopiles</taxon>
        <taxon>Oomycota</taxon>
        <taxon>Peronosporomycetes</taxon>
        <taxon>Albuginales</taxon>
        <taxon>Albuginaceae</taxon>
        <taxon>Albugo</taxon>
    </lineage>
</organism>
<dbReference type="HOGENOM" id="CLU_033200_0_0_1"/>
<feature type="region of interest" description="Disordered" evidence="1">
    <location>
        <begin position="417"/>
        <end position="441"/>
    </location>
</feature>
<name>F0WKZ4_9STRA</name>
<sequence length="565" mass="65820">MVLCVTTKALRYIWRKTLALWKCLTTLLSHRGSYQEGNSLISENDPMEEHKIDVACVNENDQDPTAIPTLKPLSRNSPDTFLCECHQPSSTQMREFERKWKLLRPFERKEAMNVAKVGISSGLSLISFCPECQMQVENMLKLNPYKKERKLNEYGINIINEDVLSLADVALVNPLETLSLFLHYESYGKNMHDHLHVANRLQVVPKKKMRNRCTMHSERPDPKRPIPAKFRVQWLHLTFQQQHQVTCIPASKLCTDLEAHIDRFKLSESSRQRIFAACKELVASRLTLSSTAFGTSILLLEPVSNQSRHVKLSLCFDTLLQLIIFATQNWKRKNITILTASQAQDEVLLCLGARFWMQMQAKWKSLESVFHERLTVYCIMISIRRNFEGFVERLHGHELMAQLLEEEDQDVQRLAHVRARRSDRKKRKRHSEKSKKQRKAAECNVAHEALVPQEELVARTHQEKRLESKTEQKKCKEKLDTVPETFLDSVDDAEELRLLCSMGWKAPVIKSRPLKQELDQHDAISEQELKVWRQNMGNLKSDRVAVRQLLQERFQRFMMRGAFRG</sequence>
<dbReference type="InterPro" id="IPR026073">
    <property type="entry name" value="GGNBP2"/>
</dbReference>
<accession>F0WKZ4</accession>
<dbReference type="GO" id="GO:0005737">
    <property type="term" value="C:cytoplasm"/>
    <property type="evidence" value="ECO:0007669"/>
    <property type="project" value="TreeGrafter"/>
</dbReference>